<proteinExistence type="predicted"/>
<evidence type="ECO:0000259" key="3">
    <source>
        <dbReference type="PROSITE" id="PS51352"/>
    </source>
</evidence>
<dbReference type="CDD" id="cd02966">
    <property type="entry name" value="TlpA_like_family"/>
    <property type="match status" value="1"/>
</dbReference>
<dbReference type="InterPro" id="IPR013766">
    <property type="entry name" value="Thioredoxin_domain"/>
</dbReference>
<evidence type="ECO:0000313" key="4">
    <source>
        <dbReference type="EMBL" id="SDK71290.1"/>
    </source>
</evidence>
<keyword evidence="2" id="KW-0732">Signal</keyword>
<dbReference type="PANTHER" id="PTHR42852:SF13">
    <property type="entry name" value="PROTEIN DIPZ"/>
    <property type="match status" value="1"/>
</dbReference>
<sequence length="181" mass="19565">MKTILSALILAVVVAVGNAHAQEPTVMPLHEEPQPLPELILADEAGEPQSLEDWRGKMVLLNVWATWCAPCRAEMPTLNRLQGRLGGEGFDVVALSVDRAGGGAVRKFFDEIGVKLPVFIDQDGTAIRALGLFGLPATLLIGPDGNELARLAGPAEWDTPEMVSFFEGIIVRELDQTGERR</sequence>
<dbReference type="InterPro" id="IPR050553">
    <property type="entry name" value="Thioredoxin_ResA/DsbE_sf"/>
</dbReference>
<accession>A0A1G9E5C1</accession>
<dbReference type="InterPro" id="IPR017937">
    <property type="entry name" value="Thioredoxin_CS"/>
</dbReference>
<keyword evidence="5" id="KW-1185">Reference proteome</keyword>
<feature type="domain" description="Thioredoxin" evidence="3">
    <location>
        <begin position="30"/>
        <end position="171"/>
    </location>
</feature>
<evidence type="ECO:0000256" key="1">
    <source>
        <dbReference type="ARBA" id="ARBA00023284"/>
    </source>
</evidence>
<feature type="chain" id="PRO_5011701551" evidence="2">
    <location>
        <begin position="22"/>
        <end position="181"/>
    </location>
</feature>
<feature type="signal peptide" evidence="2">
    <location>
        <begin position="1"/>
        <end position="21"/>
    </location>
</feature>
<dbReference type="PROSITE" id="PS00194">
    <property type="entry name" value="THIOREDOXIN_1"/>
    <property type="match status" value="1"/>
</dbReference>
<evidence type="ECO:0000313" key="5">
    <source>
        <dbReference type="Proteomes" id="UP000198894"/>
    </source>
</evidence>
<keyword evidence="4" id="KW-0413">Isomerase</keyword>
<organism evidence="4 5">
    <name type="scientific">Mesorhizobium muleiense</name>
    <dbReference type="NCBI Taxonomy" id="1004279"/>
    <lineage>
        <taxon>Bacteria</taxon>
        <taxon>Pseudomonadati</taxon>
        <taxon>Pseudomonadota</taxon>
        <taxon>Alphaproteobacteria</taxon>
        <taxon>Hyphomicrobiales</taxon>
        <taxon>Phyllobacteriaceae</taxon>
        <taxon>Mesorhizobium</taxon>
    </lineage>
</organism>
<dbReference type="GO" id="GO:0015036">
    <property type="term" value="F:disulfide oxidoreductase activity"/>
    <property type="evidence" value="ECO:0007669"/>
    <property type="project" value="UniProtKB-ARBA"/>
</dbReference>
<name>A0A1G9E5C1_9HYPH</name>
<dbReference type="InterPro" id="IPR000866">
    <property type="entry name" value="AhpC/TSA"/>
</dbReference>
<dbReference type="SUPFAM" id="SSF52833">
    <property type="entry name" value="Thioredoxin-like"/>
    <property type="match status" value="1"/>
</dbReference>
<dbReference type="PANTHER" id="PTHR42852">
    <property type="entry name" value="THIOL:DISULFIDE INTERCHANGE PROTEIN DSBE"/>
    <property type="match status" value="1"/>
</dbReference>
<dbReference type="InterPro" id="IPR036249">
    <property type="entry name" value="Thioredoxin-like_sf"/>
</dbReference>
<protein>
    <submittedName>
        <fullName evidence="4">Thiol-disulfide isomerase or thioredoxin</fullName>
    </submittedName>
</protein>
<keyword evidence="1" id="KW-0676">Redox-active center</keyword>
<dbReference type="GO" id="GO:0016209">
    <property type="term" value="F:antioxidant activity"/>
    <property type="evidence" value="ECO:0007669"/>
    <property type="project" value="InterPro"/>
</dbReference>
<dbReference type="EMBL" id="FNEE01000019">
    <property type="protein sequence ID" value="SDK71290.1"/>
    <property type="molecule type" value="Genomic_DNA"/>
</dbReference>
<dbReference type="Gene3D" id="3.40.30.10">
    <property type="entry name" value="Glutaredoxin"/>
    <property type="match status" value="1"/>
</dbReference>
<dbReference type="RefSeq" id="WP_236473783.1">
    <property type="nucleotide sequence ID" value="NZ_FNEE01000019.1"/>
</dbReference>
<dbReference type="Proteomes" id="UP000198894">
    <property type="component" value="Unassembled WGS sequence"/>
</dbReference>
<evidence type="ECO:0000256" key="2">
    <source>
        <dbReference type="SAM" id="SignalP"/>
    </source>
</evidence>
<dbReference type="PROSITE" id="PS51352">
    <property type="entry name" value="THIOREDOXIN_2"/>
    <property type="match status" value="1"/>
</dbReference>
<dbReference type="GO" id="GO:0016853">
    <property type="term" value="F:isomerase activity"/>
    <property type="evidence" value="ECO:0007669"/>
    <property type="project" value="UniProtKB-KW"/>
</dbReference>
<reference evidence="5" key="1">
    <citation type="submission" date="2016-10" db="EMBL/GenBank/DDBJ databases">
        <authorList>
            <person name="Varghese N."/>
            <person name="Submissions S."/>
        </authorList>
    </citation>
    <scope>NUCLEOTIDE SEQUENCE [LARGE SCALE GENOMIC DNA]</scope>
    <source>
        <strain evidence="5">CGMCC 1.11022</strain>
    </source>
</reference>
<dbReference type="Pfam" id="PF00578">
    <property type="entry name" value="AhpC-TSA"/>
    <property type="match status" value="1"/>
</dbReference>
<gene>
    <name evidence="4" type="ORF">SAMN05428953_11963</name>
</gene>
<dbReference type="AlphaFoldDB" id="A0A1G9E5C1"/>